<dbReference type="Proteomes" id="UP000019116">
    <property type="component" value="Chromosome 3B"/>
</dbReference>
<dbReference type="GO" id="GO:0046910">
    <property type="term" value="F:pectinesterase inhibitor activity"/>
    <property type="evidence" value="ECO:0007669"/>
    <property type="project" value="InterPro"/>
</dbReference>
<comment type="similarity">
    <text evidence="3">Belongs to the PMEI family.</text>
</comment>
<evidence type="ECO:0000256" key="3">
    <source>
        <dbReference type="ARBA" id="ARBA00038471"/>
    </source>
</evidence>
<dbReference type="EnsemblPlants" id="TraesCS3B02G065300.1">
    <property type="protein sequence ID" value="TraesCS3B02G065300.1.cds1"/>
    <property type="gene ID" value="TraesCS3B02G065300"/>
</dbReference>
<keyword evidence="1 4" id="KW-0732">Signal</keyword>
<dbReference type="GO" id="GO:0009827">
    <property type="term" value="P:plant-type cell wall modification"/>
    <property type="evidence" value="ECO:0000318"/>
    <property type="project" value="GO_Central"/>
</dbReference>
<dbReference type="Gramene" id="TraesRN3B0100145300.1">
    <property type="protein sequence ID" value="TraesRN3B0100145300.1"/>
    <property type="gene ID" value="TraesRN3B0100145300"/>
</dbReference>
<dbReference type="Pfam" id="PF04043">
    <property type="entry name" value="PMEI"/>
    <property type="match status" value="1"/>
</dbReference>
<dbReference type="InterPro" id="IPR006501">
    <property type="entry name" value="Pectinesterase_inhib_dom"/>
</dbReference>
<dbReference type="Gramene" id="TraesCLE_scaffold_109757_01G000100.1">
    <property type="protein sequence ID" value="TraesCLE_scaffold_109757_01G000100.1"/>
    <property type="gene ID" value="TraesCLE_scaffold_109757_01G000100"/>
</dbReference>
<dbReference type="CDD" id="cd15797">
    <property type="entry name" value="PMEI"/>
    <property type="match status" value="1"/>
</dbReference>
<dbReference type="NCBIfam" id="TIGR01614">
    <property type="entry name" value="PME_inhib"/>
    <property type="match status" value="1"/>
</dbReference>
<dbReference type="Gramene" id="TraesJUL3B03G01568970.1">
    <property type="protein sequence ID" value="TraesJUL3B03G01568970.1.CDS1"/>
    <property type="gene ID" value="TraesJUL3B03G01568970"/>
</dbReference>
<evidence type="ECO:0000256" key="4">
    <source>
        <dbReference type="SAM" id="SignalP"/>
    </source>
</evidence>
<accession>A0A3B6FG01</accession>
<reference evidence="6" key="1">
    <citation type="submission" date="2018-08" db="EMBL/GenBank/DDBJ databases">
        <authorList>
            <person name="Rossello M."/>
        </authorList>
    </citation>
    <scope>NUCLEOTIDE SEQUENCE [LARGE SCALE GENOMIC DNA]</scope>
    <source>
        <strain evidence="6">cv. Chinese Spring</strain>
    </source>
</reference>
<feature type="signal peptide" evidence="4">
    <location>
        <begin position="1"/>
        <end position="31"/>
    </location>
</feature>
<proteinExistence type="inferred from homology"/>
<name>A0A3B6FG01_WHEAT</name>
<dbReference type="OrthoDB" id="764172at2759"/>
<dbReference type="Gramene" id="TraesCS3B03G0147300.1">
    <property type="protein sequence ID" value="TraesCS3B03G0147300.1.CDS1"/>
    <property type="gene ID" value="TraesCS3B03G0147300"/>
</dbReference>
<dbReference type="PANTHER" id="PTHR36710:SF18">
    <property type="entry name" value="PECTINESTERASE INHIBITOR 5-RELATED"/>
    <property type="match status" value="1"/>
</dbReference>
<keyword evidence="2" id="KW-1015">Disulfide bond</keyword>
<feature type="domain" description="Pectinesterase inhibitor" evidence="5">
    <location>
        <begin position="31"/>
        <end position="177"/>
    </location>
</feature>
<dbReference type="SUPFAM" id="SSF101148">
    <property type="entry name" value="Plant invertase/pectin methylesterase inhibitor"/>
    <property type="match status" value="1"/>
</dbReference>
<dbReference type="Gramene" id="TraesPARA_EIv1.0_1032830.1">
    <property type="protein sequence ID" value="TraesPARA_EIv1.0_1032830.1.CDS1"/>
    <property type="gene ID" value="TraesPARA_EIv1.0_1032830"/>
</dbReference>
<keyword evidence="7" id="KW-1185">Reference proteome</keyword>
<reference evidence="6" key="2">
    <citation type="submission" date="2018-10" db="UniProtKB">
        <authorList>
            <consortium name="EnsemblPlants"/>
        </authorList>
    </citation>
    <scope>IDENTIFICATION</scope>
</reference>
<dbReference type="AlphaFoldDB" id="A0A3B6FG01"/>
<dbReference type="Gramene" id="TraesCAD_scaffold_101312_01G000100.1">
    <property type="protein sequence ID" value="TraesCAD_scaffold_101312_01G000100.1"/>
    <property type="gene ID" value="TraesCAD_scaffold_101312_01G000100"/>
</dbReference>
<dbReference type="InterPro" id="IPR052421">
    <property type="entry name" value="PCW_Enzyme_Inhibitor"/>
</dbReference>
<evidence type="ECO:0000256" key="2">
    <source>
        <dbReference type="ARBA" id="ARBA00023157"/>
    </source>
</evidence>
<sequence>MQNAMVSVSTFVAMFLAVLAIVSSSLLVAHADTDFISRTCNKTNNTALCIAVLTAKPQSSHASTEHDLASIALKIATNTAKHNVKVISDLSKNNQSTPEAFAIAICLKAYTEATSALEIYADLYFERGFYSDTLTVVSFAMGASDTCKEAFKWIKKKSPMSYIDRQMTEHCSVASNLINLLVPK</sequence>
<dbReference type="Gramene" id="TraesNOR3B03G01578870.1">
    <property type="protein sequence ID" value="TraesNOR3B03G01578870.1.CDS1"/>
    <property type="gene ID" value="TraesNOR3B03G01578870"/>
</dbReference>
<dbReference type="Gramene" id="TraesWEE_scaffold_107063_01G000100.1">
    <property type="protein sequence ID" value="TraesWEE_scaffold_107063_01G000100.1"/>
    <property type="gene ID" value="TraesWEE_scaffold_107063_01G000100"/>
</dbReference>
<feature type="chain" id="PRO_5043173727" description="Pectinesterase inhibitor domain-containing protein" evidence="4">
    <location>
        <begin position="32"/>
        <end position="184"/>
    </location>
</feature>
<dbReference type="SMR" id="A0A3B6FG01"/>
<dbReference type="Gramene" id="TraesSYM3B03G01579800.1">
    <property type="protein sequence ID" value="TraesSYM3B03G01579800.1.CDS1"/>
    <property type="gene ID" value="TraesSYM3B03G01579800"/>
</dbReference>
<dbReference type="Gramene" id="TraesLDM3B03G01557330.1">
    <property type="protein sequence ID" value="TraesLDM3B03G01557330.1.CDS1"/>
    <property type="gene ID" value="TraesLDM3B03G01557330"/>
</dbReference>
<dbReference type="Gramene" id="TraesROB_scaffold_072099_01G000200.1">
    <property type="protein sequence ID" value="TraesROB_scaffold_072099_01G000200.1"/>
    <property type="gene ID" value="TraesROB_scaffold_072099_01G000200"/>
</dbReference>
<dbReference type="InterPro" id="IPR034086">
    <property type="entry name" value="PMEI_plant"/>
</dbReference>
<protein>
    <recommendedName>
        <fullName evidence="5">Pectinesterase inhibitor domain-containing protein</fullName>
    </recommendedName>
</protein>
<dbReference type="InterPro" id="IPR035513">
    <property type="entry name" value="Invertase/methylesterase_inhib"/>
</dbReference>
<evidence type="ECO:0000313" key="7">
    <source>
        <dbReference type="Proteomes" id="UP000019116"/>
    </source>
</evidence>
<dbReference type="PANTHER" id="PTHR36710">
    <property type="entry name" value="PECTINESTERASE INHIBITOR-LIKE"/>
    <property type="match status" value="1"/>
</dbReference>
<dbReference type="Gramene" id="TraesCS3B02G065300.1">
    <property type="protein sequence ID" value="TraesCS3B02G065300.1.cds1"/>
    <property type="gene ID" value="TraesCS3B02G065300"/>
</dbReference>
<dbReference type="SMART" id="SM00856">
    <property type="entry name" value="PMEI"/>
    <property type="match status" value="1"/>
</dbReference>
<dbReference type="GO" id="GO:0004857">
    <property type="term" value="F:enzyme inhibitor activity"/>
    <property type="evidence" value="ECO:0000318"/>
    <property type="project" value="GO_Central"/>
</dbReference>
<evidence type="ECO:0000313" key="6">
    <source>
        <dbReference type="EnsemblPlants" id="TraesCS3B02G065300.1.cds1"/>
    </source>
</evidence>
<dbReference type="GO" id="GO:0009505">
    <property type="term" value="C:plant-type cell wall"/>
    <property type="evidence" value="ECO:0000318"/>
    <property type="project" value="GO_Central"/>
</dbReference>
<dbReference type="OMA" id="QMTEHCS"/>
<organism evidence="6">
    <name type="scientific">Triticum aestivum</name>
    <name type="common">Wheat</name>
    <dbReference type="NCBI Taxonomy" id="4565"/>
    <lineage>
        <taxon>Eukaryota</taxon>
        <taxon>Viridiplantae</taxon>
        <taxon>Streptophyta</taxon>
        <taxon>Embryophyta</taxon>
        <taxon>Tracheophyta</taxon>
        <taxon>Spermatophyta</taxon>
        <taxon>Magnoliopsida</taxon>
        <taxon>Liliopsida</taxon>
        <taxon>Poales</taxon>
        <taxon>Poaceae</taxon>
        <taxon>BOP clade</taxon>
        <taxon>Pooideae</taxon>
        <taxon>Triticodae</taxon>
        <taxon>Triticeae</taxon>
        <taxon>Triticinae</taxon>
        <taxon>Triticum</taxon>
    </lineage>
</organism>
<evidence type="ECO:0000256" key="1">
    <source>
        <dbReference type="ARBA" id="ARBA00022729"/>
    </source>
</evidence>
<evidence type="ECO:0000259" key="5">
    <source>
        <dbReference type="SMART" id="SM00856"/>
    </source>
</evidence>
<dbReference type="Gene3D" id="1.20.140.40">
    <property type="entry name" value="Invertase/pectin methylesterase inhibitor family protein"/>
    <property type="match status" value="1"/>
</dbReference>
<dbReference type="Gramene" id="TraesARI3B03G01579580.1">
    <property type="protein sequence ID" value="TraesARI3B03G01579580.1.CDS1"/>
    <property type="gene ID" value="TraesARI3B03G01579580"/>
</dbReference>